<dbReference type="RefSeq" id="WP_279244199.1">
    <property type="nucleotide sequence ID" value="NZ_SHNN01000001.1"/>
</dbReference>
<reference evidence="1" key="1">
    <citation type="submission" date="2019-02" db="EMBL/GenBank/DDBJ databases">
        <authorList>
            <person name="Li S.-H."/>
        </authorList>
    </citation>
    <scope>NUCLEOTIDE SEQUENCE</scope>
    <source>
        <strain evidence="1">IMCC14734</strain>
    </source>
</reference>
<proteinExistence type="predicted"/>
<evidence type="ECO:0000313" key="1">
    <source>
        <dbReference type="EMBL" id="MCX2980220.1"/>
    </source>
</evidence>
<protein>
    <recommendedName>
        <fullName evidence="3">Thioesterase putative domain-containing protein</fullName>
    </recommendedName>
</protein>
<name>A0ABT3TDF6_9GAMM</name>
<dbReference type="Proteomes" id="UP001143362">
    <property type="component" value="Unassembled WGS sequence"/>
</dbReference>
<keyword evidence="2" id="KW-1185">Reference proteome</keyword>
<dbReference type="EMBL" id="SHNN01000001">
    <property type="protein sequence ID" value="MCX2980220.1"/>
    <property type="molecule type" value="Genomic_DNA"/>
</dbReference>
<organism evidence="1 2">
    <name type="scientific">Candidatus Litorirhabdus singularis</name>
    <dbReference type="NCBI Taxonomy" id="2518993"/>
    <lineage>
        <taxon>Bacteria</taxon>
        <taxon>Pseudomonadati</taxon>
        <taxon>Pseudomonadota</taxon>
        <taxon>Gammaproteobacteria</taxon>
        <taxon>Cellvibrionales</taxon>
        <taxon>Halieaceae</taxon>
        <taxon>Candidatus Litorirhabdus</taxon>
    </lineage>
</organism>
<evidence type="ECO:0008006" key="3">
    <source>
        <dbReference type="Google" id="ProtNLM"/>
    </source>
</evidence>
<accession>A0ABT3TDF6</accession>
<sequence>MSSSHQIPPVAEIEALRGHTFKGGQYRIEPWENFLLTGCTGAELMGNALAHPIALFHMPIMGAGTSIAEMFALGQAESDLSIKIESYDWEFLQSLRESVTYDIAASITSAERHTNTQGQTYDRIQFCFEVSQGQQLVARSTITWHYTRNTL</sequence>
<gene>
    <name evidence="1" type="ORF">EYC98_04980</name>
</gene>
<evidence type="ECO:0000313" key="2">
    <source>
        <dbReference type="Proteomes" id="UP001143362"/>
    </source>
</evidence>
<comment type="caution">
    <text evidence="1">The sequence shown here is derived from an EMBL/GenBank/DDBJ whole genome shotgun (WGS) entry which is preliminary data.</text>
</comment>